<feature type="transmembrane region" description="Helical" evidence="7">
    <location>
        <begin position="223"/>
        <end position="248"/>
    </location>
</feature>
<comment type="caution">
    <text evidence="10">The sequence shown here is derived from an EMBL/GenBank/DDBJ whole genome shotgun (WGS) entry which is preliminary data.</text>
</comment>
<keyword evidence="11" id="KW-1185">Reference proteome</keyword>
<feature type="domain" description="ABC transmembrane type-1" evidence="9">
    <location>
        <begin position="90"/>
        <end position="312"/>
    </location>
</feature>
<gene>
    <name evidence="10" type="ORF">GCM10012280_40170</name>
</gene>
<keyword evidence="6 7" id="KW-0472">Membrane</keyword>
<evidence type="ECO:0000259" key="9">
    <source>
        <dbReference type="PROSITE" id="PS50928"/>
    </source>
</evidence>
<feature type="transmembrane region" description="Helical" evidence="7">
    <location>
        <begin position="291"/>
        <end position="313"/>
    </location>
</feature>
<dbReference type="GO" id="GO:0005886">
    <property type="term" value="C:plasma membrane"/>
    <property type="evidence" value="ECO:0007669"/>
    <property type="project" value="UniProtKB-SubCell"/>
</dbReference>
<dbReference type="PANTHER" id="PTHR30193:SF1">
    <property type="entry name" value="ABC TRANSPORTER PERMEASE PROTEIN YESP-RELATED"/>
    <property type="match status" value="1"/>
</dbReference>
<dbReference type="EMBL" id="BMMS01000017">
    <property type="protein sequence ID" value="GGO91696.1"/>
    <property type="molecule type" value="Genomic_DNA"/>
</dbReference>
<comment type="similarity">
    <text evidence="7">Belongs to the binding-protein-dependent transport system permease family.</text>
</comment>
<evidence type="ECO:0000256" key="2">
    <source>
        <dbReference type="ARBA" id="ARBA00022448"/>
    </source>
</evidence>
<dbReference type="RefSeq" id="WP_189133123.1">
    <property type="nucleotide sequence ID" value="NZ_BMMS01000017.1"/>
</dbReference>
<dbReference type="AlphaFoldDB" id="A0A917ZU36"/>
<evidence type="ECO:0000256" key="3">
    <source>
        <dbReference type="ARBA" id="ARBA00022475"/>
    </source>
</evidence>
<dbReference type="SUPFAM" id="SSF161098">
    <property type="entry name" value="MetI-like"/>
    <property type="match status" value="1"/>
</dbReference>
<evidence type="ECO:0000256" key="7">
    <source>
        <dbReference type="RuleBase" id="RU363032"/>
    </source>
</evidence>
<evidence type="ECO:0000256" key="4">
    <source>
        <dbReference type="ARBA" id="ARBA00022692"/>
    </source>
</evidence>
<evidence type="ECO:0000256" key="6">
    <source>
        <dbReference type="ARBA" id="ARBA00023136"/>
    </source>
</evidence>
<evidence type="ECO:0000256" key="5">
    <source>
        <dbReference type="ARBA" id="ARBA00022989"/>
    </source>
</evidence>
<dbReference type="Pfam" id="PF00528">
    <property type="entry name" value="BPD_transp_1"/>
    <property type="match status" value="1"/>
</dbReference>
<keyword evidence="4 7" id="KW-0812">Transmembrane</keyword>
<dbReference type="CDD" id="cd06261">
    <property type="entry name" value="TM_PBP2"/>
    <property type="match status" value="1"/>
</dbReference>
<dbReference type="SUPFAM" id="SSF160964">
    <property type="entry name" value="MalF N-terminal region-like"/>
    <property type="match status" value="1"/>
</dbReference>
<dbReference type="GO" id="GO:0055085">
    <property type="term" value="P:transmembrane transport"/>
    <property type="evidence" value="ECO:0007669"/>
    <property type="project" value="InterPro"/>
</dbReference>
<dbReference type="InterPro" id="IPR000515">
    <property type="entry name" value="MetI-like"/>
</dbReference>
<evidence type="ECO:0000256" key="1">
    <source>
        <dbReference type="ARBA" id="ARBA00004651"/>
    </source>
</evidence>
<dbReference type="PROSITE" id="PS50928">
    <property type="entry name" value="ABC_TM1"/>
    <property type="match status" value="1"/>
</dbReference>
<keyword evidence="2 7" id="KW-0813">Transport</keyword>
<protein>
    <submittedName>
        <fullName evidence="10">Sugar ABC transporter permease</fullName>
    </submittedName>
</protein>
<comment type="subcellular location">
    <subcellularLocation>
        <location evidence="1 7">Cell membrane</location>
        <topology evidence="1 7">Multi-pass membrane protein</topology>
    </subcellularLocation>
</comment>
<reference evidence="10" key="2">
    <citation type="submission" date="2020-09" db="EMBL/GenBank/DDBJ databases">
        <authorList>
            <person name="Sun Q."/>
            <person name="Zhou Y."/>
        </authorList>
    </citation>
    <scope>NUCLEOTIDE SEQUENCE</scope>
    <source>
        <strain evidence="10">CGMCC 4.7201</strain>
    </source>
</reference>
<feature type="transmembrane region" description="Helical" evidence="7">
    <location>
        <begin position="32"/>
        <end position="52"/>
    </location>
</feature>
<name>A0A917ZU36_9ACTN</name>
<keyword evidence="5 7" id="KW-1133">Transmembrane helix</keyword>
<organism evidence="10 11">
    <name type="scientific">Wenjunlia tyrosinilytica</name>
    <dbReference type="NCBI Taxonomy" id="1544741"/>
    <lineage>
        <taxon>Bacteria</taxon>
        <taxon>Bacillati</taxon>
        <taxon>Actinomycetota</taxon>
        <taxon>Actinomycetes</taxon>
        <taxon>Kitasatosporales</taxon>
        <taxon>Streptomycetaceae</taxon>
        <taxon>Wenjunlia</taxon>
    </lineage>
</organism>
<accession>A0A917ZU36</accession>
<feature type="transmembrane region" description="Helical" evidence="7">
    <location>
        <begin position="94"/>
        <end position="116"/>
    </location>
</feature>
<feature type="transmembrane region" description="Helical" evidence="7">
    <location>
        <begin position="128"/>
        <end position="148"/>
    </location>
</feature>
<sequence>MTTTSVTRPPTAARGPVPPALGARRRRHRLRVLAFLSPWLIGFAVFLVYPLVTTVYLSFTNANLVSAAGWVGLRNYRFLLEQDPYIWQAFRNTAWLVVVMVPAQVLFALAVAMLLVRLKSGAGLLRTVFYLPSLVPPVAATVAFVYMFNPATGPVNHILETVGIPGPDWFNSPSWSKPALTLLSLWGIGNVMVIFLAALLEVPTELYEAASLDGASPWQRFRYVTFPSISPVLLFSVVTGIIAALQYFTQAMVAAQAAGGLHSGAVPGYPEGSTLTVPQWLYITGFNQFHMGYACALAVVLFAVSMVFTAALLRRASGFQPQEVAS</sequence>
<dbReference type="Gene3D" id="1.10.3720.10">
    <property type="entry name" value="MetI-like"/>
    <property type="match status" value="1"/>
</dbReference>
<dbReference type="InterPro" id="IPR051393">
    <property type="entry name" value="ABC_transporter_permease"/>
</dbReference>
<feature type="region of interest" description="Disordered" evidence="8">
    <location>
        <begin position="1"/>
        <end position="20"/>
    </location>
</feature>
<dbReference type="InterPro" id="IPR035906">
    <property type="entry name" value="MetI-like_sf"/>
</dbReference>
<evidence type="ECO:0000313" key="11">
    <source>
        <dbReference type="Proteomes" id="UP000641932"/>
    </source>
</evidence>
<feature type="transmembrane region" description="Helical" evidence="7">
    <location>
        <begin position="179"/>
        <end position="202"/>
    </location>
</feature>
<proteinExistence type="inferred from homology"/>
<keyword evidence="3" id="KW-1003">Cell membrane</keyword>
<dbReference type="PANTHER" id="PTHR30193">
    <property type="entry name" value="ABC TRANSPORTER PERMEASE PROTEIN"/>
    <property type="match status" value="1"/>
</dbReference>
<reference evidence="10" key="1">
    <citation type="journal article" date="2014" name="Int. J. Syst. Evol. Microbiol.">
        <title>Complete genome sequence of Corynebacterium casei LMG S-19264T (=DSM 44701T), isolated from a smear-ripened cheese.</title>
        <authorList>
            <consortium name="US DOE Joint Genome Institute (JGI-PGF)"/>
            <person name="Walter F."/>
            <person name="Albersmeier A."/>
            <person name="Kalinowski J."/>
            <person name="Ruckert C."/>
        </authorList>
    </citation>
    <scope>NUCLEOTIDE SEQUENCE</scope>
    <source>
        <strain evidence="10">CGMCC 4.7201</strain>
    </source>
</reference>
<evidence type="ECO:0000313" key="10">
    <source>
        <dbReference type="EMBL" id="GGO91696.1"/>
    </source>
</evidence>
<evidence type="ECO:0000256" key="8">
    <source>
        <dbReference type="SAM" id="MobiDB-lite"/>
    </source>
</evidence>
<dbReference type="Proteomes" id="UP000641932">
    <property type="component" value="Unassembled WGS sequence"/>
</dbReference>